<feature type="domain" description="Integrase catalytic" evidence="7">
    <location>
        <begin position="1798"/>
        <end position="1988"/>
    </location>
</feature>
<dbReference type="Gene3D" id="3.30.40.10">
    <property type="entry name" value="Zinc/RING finger domain, C3HC4 (zinc finger)"/>
    <property type="match status" value="1"/>
</dbReference>
<evidence type="ECO:0000256" key="5">
    <source>
        <dbReference type="SAM" id="MobiDB-lite"/>
    </source>
</evidence>
<evidence type="ECO:0000259" key="7">
    <source>
        <dbReference type="PROSITE" id="PS50994"/>
    </source>
</evidence>
<feature type="region of interest" description="Disordered" evidence="5">
    <location>
        <begin position="2102"/>
        <end position="2169"/>
    </location>
</feature>
<dbReference type="SUPFAM" id="SSF56672">
    <property type="entry name" value="DNA/RNA polymerases"/>
    <property type="match status" value="1"/>
</dbReference>
<feature type="compositionally biased region" description="Low complexity" evidence="5">
    <location>
        <begin position="70"/>
        <end position="79"/>
    </location>
</feature>
<feature type="compositionally biased region" description="Polar residues" evidence="5">
    <location>
        <begin position="214"/>
        <end position="228"/>
    </location>
</feature>
<dbReference type="Gene3D" id="3.30.420.10">
    <property type="entry name" value="Ribonuclease H-like superfamily/Ribonuclease H"/>
    <property type="match status" value="1"/>
</dbReference>
<dbReference type="EnsemblMetazoa" id="AALFPA23_017778.R26045">
    <property type="protein sequence ID" value="AALFPA23_017778.P26045"/>
    <property type="gene ID" value="AALFPA23_017778"/>
</dbReference>
<dbReference type="PANTHER" id="PTHR47331">
    <property type="entry name" value="PHD-TYPE DOMAIN-CONTAINING PROTEIN"/>
    <property type="match status" value="1"/>
</dbReference>
<keyword evidence="1" id="KW-0479">Metal-binding</keyword>
<keyword evidence="3" id="KW-0862">Zinc</keyword>
<reference evidence="8" key="2">
    <citation type="submission" date="2025-05" db="UniProtKB">
        <authorList>
            <consortium name="EnsemblMetazoa"/>
        </authorList>
    </citation>
    <scope>IDENTIFICATION</scope>
    <source>
        <strain evidence="8">Foshan</strain>
    </source>
</reference>
<dbReference type="SUPFAM" id="SSF53098">
    <property type="entry name" value="Ribonuclease H-like"/>
    <property type="match status" value="1"/>
</dbReference>
<evidence type="ECO:0000313" key="9">
    <source>
        <dbReference type="Proteomes" id="UP000069940"/>
    </source>
</evidence>
<feature type="compositionally biased region" description="Polar residues" evidence="5">
    <location>
        <begin position="169"/>
        <end position="186"/>
    </location>
</feature>
<dbReference type="InterPro" id="IPR005312">
    <property type="entry name" value="DUF1759"/>
</dbReference>
<dbReference type="SMART" id="SM00249">
    <property type="entry name" value="PHD"/>
    <property type="match status" value="1"/>
</dbReference>
<dbReference type="InterPro" id="IPR013083">
    <property type="entry name" value="Znf_RING/FYVE/PHD"/>
</dbReference>
<dbReference type="Proteomes" id="UP000069940">
    <property type="component" value="Unassembled WGS sequence"/>
</dbReference>
<evidence type="ECO:0000256" key="1">
    <source>
        <dbReference type="ARBA" id="ARBA00022723"/>
    </source>
</evidence>
<feature type="domain" description="PHD-type" evidence="6">
    <location>
        <begin position="4"/>
        <end position="55"/>
    </location>
</feature>
<feature type="region of interest" description="Disordered" evidence="5">
    <location>
        <begin position="58"/>
        <end position="79"/>
    </location>
</feature>
<organism evidence="8 9">
    <name type="scientific">Aedes albopictus</name>
    <name type="common">Asian tiger mosquito</name>
    <name type="synonym">Stegomyia albopicta</name>
    <dbReference type="NCBI Taxonomy" id="7160"/>
    <lineage>
        <taxon>Eukaryota</taxon>
        <taxon>Metazoa</taxon>
        <taxon>Ecdysozoa</taxon>
        <taxon>Arthropoda</taxon>
        <taxon>Hexapoda</taxon>
        <taxon>Insecta</taxon>
        <taxon>Pterygota</taxon>
        <taxon>Neoptera</taxon>
        <taxon>Endopterygota</taxon>
        <taxon>Diptera</taxon>
        <taxon>Nematocera</taxon>
        <taxon>Culicoidea</taxon>
        <taxon>Culicidae</taxon>
        <taxon>Culicinae</taxon>
        <taxon>Aedini</taxon>
        <taxon>Aedes</taxon>
        <taxon>Stegomyia</taxon>
    </lineage>
</organism>
<dbReference type="InterPro" id="IPR011011">
    <property type="entry name" value="Znf_FYVE_PHD"/>
</dbReference>
<dbReference type="InterPro" id="IPR008042">
    <property type="entry name" value="Retrotrans_Pao"/>
</dbReference>
<evidence type="ECO:0000256" key="2">
    <source>
        <dbReference type="ARBA" id="ARBA00022771"/>
    </source>
</evidence>
<feature type="region of interest" description="Disordered" evidence="5">
    <location>
        <begin position="162"/>
        <end position="228"/>
    </location>
</feature>
<evidence type="ECO:0000259" key="6">
    <source>
        <dbReference type="PROSITE" id="PS50016"/>
    </source>
</evidence>
<evidence type="ECO:0000256" key="3">
    <source>
        <dbReference type="ARBA" id="ARBA00022833"/>
    </source>
</evidence>
<dbReference type="Pfam" id="PF00628">
    <property type="entry name" value="PHD"/>
    <property type="match status" value="1"/>
</dbReference>
<dbReference type="InterPro" id="IPR019787">
    <property type="entry name" value="Znf_PHD-finger"/>
</dbReference>
<dbReference type="GeneID" id="134287758"/>
<dbReference type="CDD" id="cd15489">
    <property type="entry name" value="PHD_SF"/>
    <property type="match status" value="1"/>
</dbReference>
<dbReference type="InterPro" id="IPR043128">
    <property type="entry name" value="Rev_trsase/Diguanyl_cyclase"/>
</dbReference>
<proteinExistence type="predicted"/>
<dbReference type="Pfam" id="PF03564">
    <property type="entry name" value="DUF1759"/>
    <property type="match status" value="1"/>
</dbReference>
<dbReference type="InterPro" id="IPR036397">
    <property type="entry name" value="RNaseH_sf"/>
</dbReference>
<dbReference type="InterPro" id="IPR019786">
    <property type="entry name" value="Zinc_finger_PHD-type_CS"/>
</dbReference>
<feature type="region of interest" description="Disordered" evidence="5">
    <location>
        <begin position="780"/>
        <end position="799"/>
    </location>
</feature>
<keyword evidence="2 4" id="KW-0863">Zinc-finger</keyword>
<dbReference type="InterPro" id="IPR041588">
    <property type="entry name" value="Integrase_H2C2"/>
</dbReference>
<dbReference type="PROSITE" id="PS50994">
    <property type="entry name" value="INTEGRASE"/>
    <property type="match status" value="1"/>
</dbReference>
<protein>
    <submittedName>
        <fullName evidence="8">Uncharacterized protein</fullName>
    </submittedName>
</protein>
<dbReference type="Gene3D" id="3.10.10.10">
    <property type="entry name" value="HIV Type 1 Reverse Transcriptase, subunit A, domain 1"/>
    <property type="match status" value="1"/>
</dbReference>
<name>A0ABM1ZEU9_AEDAL</name>
<dbReference type="PROSITE" id="PS50016">
    <property type="entry name" value="ZF_PHD_2"/>
    <property type="match status" value="1"/>
</dbReference>
<dbReference type="PANTHER" id="PTHR47331:SF1">
    <property type="entry name" value="GAG-LIKE PROTEIN"/>
    <property type="match status" value="1"/>
</dbReference>
<reference evidence="9" key="1">
    <citation type="journal article" date="2015" name="Proc. Natl. Acad. Sci. U.S.A.">
        <title>Genome sequence of the Asian Tiger mosquito, Aedes albopictus, reveals insights into its biology, genetics, and evolution.</title>
        <authorList>
            <person name="Chen X.G."/>
            <person name="Jiang X."/>
            <person name="Gu J."/>
            <person name="Xu M."/>
            <person name="Wu Y."/>
            <person name="Deng Y."/>
            <person name="Zhang C."/>
            <person name="Bonizzoni M."/>
            <person name="Dermauw W."/>
            <person name="Vontas J."/>
            <person name="Armbruster P."/>
            <person name="Huang X."/>
            <person name="Yang Y."/>
            <person name="Zhang H."/>
            <person name="He W."/>
            <person name="Peng H."/>
            <person name="Liu Y."/>
            <person name="Wu K."/>
            <person name="Chen J."/>
            <person name="Lirakis M."/>
            <person name="Topalis P."/>
            <person name="Van Leeuwen T."/>
            <person name="Hall A.B."/>
            <person name="Jiang X."/>
            <person name="Thorpe C."/>
            <person name="Mueller R.L."/>
            <person name="Sun C."/>
            <person name="Waterhouse R.M."/>
            <person name="Yan G."/>
            <person name="Tu Z.J."/>
            <person name="Fang X."/>
            <person name="James A.A."/>
        </authorList>
    </citation>
    <scope>NUCLEOTIDE SEQUENCE [LARGE SCALE GENOMIC DNA]</scope>
    <source>
        <strain evidence="9">Foshan</strain>
    </source>
</reference>
<dbReference type="Pfam" id="PF18701">
    <property type="entry name" value="DUF5641"/>
    <property type="match status" value="1"/>
</dbReference>
<dbReference type="InterPro" id="IPR001965">
    <property type="entry name" value="Znf_PHD"/>
</dbReference>
<dbReference type="CDD" id="cd01644">
    <property type="entry name" value="RT_pepA17"/>
    <property type="match status" value="1"/>
</dbReference>
<sequence length="2183" mass="244853">MNSVRTCENCRTSGTVEQMVGCDMCDMWLHLKCAGVTTDNADPDKSWRCERCLHDEATERTSHRSRKTGRTTSSTSAQRTELALQLLEEEKALIKRNRDREDEFLKKEAEMQRKRAEEDAKLLKQKHDLLKSLEDGNGSIRSGISSNASRRRVQEWLGANSGGLVPVTDQPQMSGPTAQLSATPSEISALPIKPPRRSGADVLLSQDAEGSTIAPKSTSTPQKTLSTPLILSNTPVPPMVVPSQVATSASNAKWGGYYPGINVFSSSALPTIPEQQPSVTNIATTNAPLGSYAASQAIPPLVGSPANQYPPIYPTSSKFPIASGYESMSTGQTVSVNASSSPFVSVPAKSFGFTPSVVTTSSWLKSGVSCPGQLNEPQPIRVAPACTAGVGVQTQIGQRMDGRSSPVVTAANVSNSDVHQTSRSRYLAPSGVHQLNEPFQPVSSGVQQPNVSFLPAPSGAQQFNVSFQSAPTGVQMAARQVMPRELPTFSGDPQDWPLFSSSFYTSTAACGYTDVENLARLQRCLKGHALDSVKSRLLLPQSVPHVMETLRMLYGRPEILIHSLLQKLRSVPSPKAENLQSIITYGMAVRNLVDHMHVADLVEHLRNPMLVHELVERLPPQMRMQWSWYKRSIPDVNLATFGDFMSELVKTATDVTIPRDTLMQQGRSVNTGREKQNLYVHTKADSGETTAKTKNKTKSAKEPDSSKRSCAYCSDDGHEVARCPQFKALDLDGRWKAIRSKGLCRTCLIPHLKWPCRSSKECGVDGCRFRHNALLHSRSATESAAAHPRPSENVARQNHHSATKISLFRYLPVTLEANGRKVETFAFLDDGSESTLMEAGLAEELGIVGPEESLWLAWTGNISREEKGSQRISVAISGAGLKSQFQLNNVRTVQKLKLQGQSFQYTELQMIYPHLRGLPLHSYSEAVPRIIIGIEHAQMLTTLKVREGRANEPVAAKTRLGWCVYGKQVDGSDAVTRLHVHSEEHGNRELHELMRQYFSIEEAAVATPLESEEDRRARKILERTTRRTNGCFETGLLWKYDRPSFPNSYPLAVRRMQSLEKRLAKETGLKERVNDQIAEYVSKGYAHRITQEEVETTNPDRVWYLPLGIVRNPKKPEKIRLIWDAAARVNGVSFNDMLIKGPDMLTSLFTVLLRFRQRSVAVCGDIREMFHQVRIIPQDKQSQRFLYRDHPDQHPQVFVMDVATFGATCSPCSAQFVKNTNAQDFAAQFPRAAEAIVNAHYVDDYLDSVDTIDEAVELVKDVKFVHAQGGFDIRNFSSNSAEVIQRLGETENVKDKSMVLDKFSDTERVLGMVWRPAVDLFTFDTTLKDDLTKLLVEGNTPTKRQVLRLVMSLFDPYGFIAHFIIHGKILMQHIWRSGTDWDEKIVDELHDLWNDWTRLLKELGEVEVPRCFFGATNSKLHSGIQLHVFVDASELAYACVAYLRIVHDTEVRCVLVAAKTKVAPLKPLSIPRLELQAGLIGSRLLNNICTALDLPIEKRYIWTDSRTSLSWVCSDSRRYHPYVGFRVGEILNSSTVDEWHYVPSKQNVADDATKWGVGPSFSASSRWYTGPDYLFLPENEWPEQPAKQWKTDEELRTRFQHHREMPQPLINVSRFSNWNRLLRTTAYLLRAVKLFRTRGKSGPLTSEELLQAENLLWRQVQYEAFPDEYCVLEFNKANPEKKQKRIEKSSSLYEQSPFMDDVGVIRMNSRIGAAPTVPFGVKYPIILPRDHTLTALLVESYHRRFKHQNGETVFNEIRQQFRIPKLRPLIQRVARNCQSCRLRKATPRPPIMAPLPKVRLTPHIRAFSHTGVDYFGPILVKQGRSLVKRWVALFTCLTIRAVHLEIVHSLSTQSCVMAIRRFVARRGSPSDLYSDNGTCFRGASNLLTEQMEAIHEHCAVTFTNARTSWHFNPPSAPHMGGCWERMVRSVKAAMGAISEHNRHPSDEVLETVVLEAEAIVNTRPLTYVPLDDEDQDALTPNHFLLYGSSGVVQPRTSLVADGSTLRDSWKLAQYLSDLFWERWVREYLPTLARRTKWFEPVKPLQPGDLVIVIDEHKRNGWIRGRVVEVVRGKDGQVRSAVVRTVEGMMKRPVLKLALLDVRGKQPQGPPEPHGRGDVKNCKSSNTAGGGVNSGRSPVAIIDTATIDEQHSEQKQNCSHRTRSNSQPCHCSPYDCVQHPSSTV</sequence>
<dbReference type="Pfam" id="PF17921">
    <property type="entry name" value="Integrase_H2C2"/>
    <property type="match status" value="1"/>
</dbReference>
<dbReference type="Gene3D" id="3.30.70.270">
    <property type="match status" value="1"/>
</dbReference>
<accession>A0ABM1ZEU9</accession>
<dbReference type="InterPro" id="IPR001584">
    <property type="entry name" value="Integrase_cat-core"/>
</dbReference>
<dbReference type="RefSeq" id="XP_062706581.1">
    <property type="nucleotide sequence ID" value="XM_062850597.1"/>
</dbReference>
<dbReference type="PROSITE" id="PS01359">
    <property type="entry name" value="ZF_PHD_1"/>
    <property type="match status" value="1"/>
</dbReference>
<evidence type="ECO:0000256" key="4">
    <source>
        <dbReference type="PROSITE-ProRule" id="PRU00146"/>
    </source>
</evidence>
<keyword evidence="9" id="KW-1185">Reference proteome</keyword>
<evidence type="ECO:0000313" key="8">
    <source>
        <dbReference type="EnsemblMetazoa" id="AALFPA23_017778.P26045"/>
    </source>
</evidence>
<feature type="region of interest" description="Disordered" evidence="5">
    <location>
        <begin position="682"/>
        <end position="708"/>
    </location>
</feature>
<dbReference type="Pfam" id="PF05380">
    <property type="entry name" value="Peptidase_A17"/>
    <property type="match status" value="1"/>
</dbReference>
<dbReference type="InterPro" id="IPR012337">
    <property type="entry name" value="RNaseH-like_sf"/>
</dbReference>
<dbReference type="SUPFAM" id="SSF57903">
    <property type="entry name" value="FYVE/PHD zinc finger"/>
    <property type="match status" value="1"/>
</dbReference>
<dbReference type="InterPro" id="IPR040676">
    <property type="entry name" value="DUF5641"/>
</dbReference>
<dbReference type="InterPro" id="IPR043502">
    <property type="entry name" value="DNA/RNA_pol_sf"/>
</dbReference>